<comment type="similarity">
    <text evidence="1">Belongs to the glycosyltransferase 2 family.</text>
</comment>
<dbReference type="PANTHER" id="PTHR43179">
    <property type="entry name" value="RHAMNOSYLTRANSFERASE WBBL"/>
    <property type="match status" value="1"/>
</dbReference>
<dbReference type="Proteomes" id="UP000529946">
    <property type="component" value="Unassembled WGS sequence"/>
</dbReference>
<proteinExistence type="inferred from homology"/>
<dbReference type="GO" id="GO:0016757">
    <property type="term" value="F:glycosyltransferase activity"/>
    <property type="evidence" value="ECO:0007669"/>
    <property type="project" value="UniProtKB-KW"/>
</dbReference>
<dbReference type="AlphaFoldDB" id="A0A7W6JFS0"/>
<gene>
    <name evidence="5" type="ORF">GGR12_002173</name>
</gene>
<dbReference type="EMBL" id="JACIDM010000002">
    <property type="protein sequence ID" value="MBB4083307.1"/>
    <property type="molecule type" value="Genomic_DNA"/>
</dbReference>
<protein>
    <submittedName>
        <fullName evidence="5">Cellulose synthase/poly-beta-1,6-N-acetylglucosamine synthase-like glycosyltransferase</fullName>
    </submittedName>
</protein>
<evidence type="ECO:0000256" key="2">
    <source>
        <dbReference type="ARBA" id="ARBA00022676"/>
    </source>
</evidence>
<evidence type="ECO:0000313" key="6">
    <source>
        <dbReference type="Proteomes" id="UP000529946"/>
    </source>
</evidence>
<dbReference type="RefSeq" id="WP_183204414.1">
    <property type="nucleotide sequence ID" value="NZ_BAAAER010000001.1"/>
</dbReference>
<sequence length="339" mass="36460">MGDVAVIIPTLRRPESLERALRSLFKQTGVADRLNEVVVVDNDPTGSAAATVEALRPYSPWGLVYRHAPQPGVATARNEGLRATAAPLIAFLDDDEAASPGWLAALLKAQETTGADVVFGPITGRAPDAKPWLKPWLEKFFGREGPDTTRLIDHSYGCGNSLMVRANALRGCEPFNTAADHAGGEDDALFAALKARGGRFGWAADARVEEFAPAHRATLEYALARAFAYGQGPSQTAATAQDWPAVVRWMFIGGAQTVVYGTAAAGLTLIGSPKRADFYDRTARGIGKLFWMKGFEPHFYGARELARLDRTVAASPVEKPARTRSAGQPVRRFRKAGGL</sequence>
<keyword evidence="3 5" id="KW-0808">Transferase</keyword>
<comment type="caution">
    <text evidence="5">The sequence shown here is derived from an EMBL/GenBank/DDBJ whole genome shotgun (WGS) entry which is preliminary data.</text>
</comment>
<dbReference type="InterPro" id="IPR001173">
    <property type="entry name" value="Glyco_trans_2-like"/>
</dbReference>
<dbReference type="Gene3D" id="3.90.550.10">
    <property type="entry name" value="Spore Coat Polysaccharide Biosynthesis Protein SpsA, Chain A"/>
    <property type="match status" value="1"/>
</dbReference>
<dbReference type="SUPFAM" id="SSF53448">
    <property type="entry name" value="Nucleotide-diphospho-sugar transferases"/>
    <property type="match status" value="1"/>
</dbReference>
<evidence type="ECO:0000256" key="3">
    <source>
        <dbReference type="ARBA" id="ARBA00022679"/>
    </source>
</evidence>
<reference evidence="5 6" key="1">
    <citation type="submission" date="2020-08" db="EMBL/GenBank/DDBJ databases">
        <title>Genomic Encyclopedia of Type Strains, Phase IV (KMG-IV): sequencing the most valuable type-strain genomes for metagenomic binning, comparative biology and taxonomic classification.</title>
        <authorList>
            <person name="Goeker M."/>
        </authorList>
    </citation>
    <scope>NUCLEOTIDE SEQUENCE [LARGE SCALE GENOMIC DNA]</scope>
    <source>
        <strain evidence="5 6">DSM 23960</strain>
    </source>
</reference>
<accession>A0A7W6JFS0</accession>
<organism evidence="5 6">
    <name type="scientific">Brevundimonas lenta</name>
    <dbReference type="NCBI Taxonomy" id="424796"/>
    <lineage>
        <taxon>Bacteria</taxon>
        <taxon>Pseudomonadati</taxon>
        <taxon>Pseudomonadota</taxon>
        <taxon>Alphaproteobacteria</taxon>
        <taxon>Caulobacterales</taxon>
        <taxon>Caulobacteraceae</taxon>
        <taxon>Brevundimonas</taxon>
    </lineage>
</organism>
<evidence type="ECO:0000256" key="1">
    <source>
        <dbReference type="ARBA" id="ARBA00006739"/>
    </source>
</evidence>
<dbReference type="Pfam" id="PF00535">
    <property type="entry name" value="Glycos_transf_2"/>
    <property type="match status" value="1"/>
</dbReference>
<evidence type="ECO:0000313" key="5">
    <source>
        <dbReference type="EMBL" id="MBB4083307.1"/>
    </source>
</evidence>
<dbReference type="InterPro" id="IPR029044">
    <property type="entry name" value="Nucleotide-diphossugar_trans"/>
</dbReference>
<feature type="domain" description="Glycosyltransferase 2-like" evidence="4">
    <location>
        <begin position="6"/>
        <end position="165"/>
    </location>
</feature>
<name>A0A7W6JFS0_9CAUL</name>
<evidence type="ECO:0000259" key="4">
    <source>
        <dbReference type="Pfam" id="PF00535"/>
    </source>
</evidence>
<dbReference type="PANTHER" id="PTHR43179:SF12">
    <property type="entry name" value="GALACTOFURANOSYLTRANSFERASE GLFT2"/>
    <property type="match status" value="1"/>
</dbReference>
<keyword evidence="6" id="KW-1185">Reference proteome</keyword>
<dbReference type="CDD" id="cd00761">
    <property type="entry name" value="Glyco_tranf_GTA_type"/>
    <property type="match status" value="1"/>
</dbReference>
<keyword evidence="2" id="KW-0328">Glycosyltransferase</keyword>